<dbReference type="InterPro" id="IPR035093">
    <property type="entry name" value="RelE/ParE_toxin_dom_sf"/>
</dbReference>
<dbReference type="STRING" id="1801750.A3B85_03000"/>
<evidence type="ECO:0000313" key="2">
    <source>
        <dbReference type="Proteomes" id="UP000178374"/>
    </source>
</evidence>
<sequence>MKIIFSNSFKKDYKKLPVKIQKLLDEQLIMLLENSKYPSLRIKKMQGHKSIWEGRITQSYRFTFEKINNTYVIRRAGTHPILNNP</sequence>
<accession>A0A1F6W5S9</accession>
<name>A0A1F6W5S9_9BACT</name>
<dbReference type="Proteomes" id="UP000178374">
    <property type="component" value="Unassembled WGS sequence"/>
</dbReference>
<gene>
    <name evidence="1" type="ORF">A3B85_03000</name>
</gene>
<proteinExistence type="predicted"/>
<organism evidence="1 2">
    <name type="scientific">Candidatus Nomurabacteria bacterium RIFCSPHIGHO2_02_FULL_37_13</name>
    <dbReference type="NCBI Taxonomy" id="1801750"/>
    <lineage>
        <taxon>Bacteria</taxon>
        <taxon>Candidatus Nomuraibacteriota</taxon>
    </lineage>
</organism>
<reference evidence="1 2" key="1">
    <citation type="journal article" date="2016" name="Nat. Commun.">
        <title>Thousands of microbial genomes shed light on interconnected biogeochemical processes in an aquifer system.</title>
        <authorList>
            <person name="Anantharaman K."/>
            <person name="Brown C.T."/>
            <person name="Hug L.A."/>
            <person name="Sharon I."/>
            <person name="Castelle C.J."/>
            <person name="Probst A.J."/>
            <person name="Thomas B.C."/>
            <person name="Singh A."/>
            <person name="Wilkins M.J."/>
            <person name="Karaoz U."/>
            <person name="Brodie E.L."/>
            <person name="Williams K.H."/>
            <person name="Hubbard S.S."/>
            <person name="Banfield J.F."/>
        </authorList>
    </citation>
    <scope>NUCLEOTIDE SEQUENCE [LARGE SCALE GENOMIC DNA]</scope>
</reference>
<comment type="caution">
    <text evidence="1">The sequence shown here is derived from an EMBL/GenBank/DDBJ whole genome shotgun (WGS) entry which is preliminary data.</text>
</comment>
<protein>
    <recommendedName>
        <fullName evidence="3">Cytotoxin</fullName>
    </recommendedName>
</protein>
<dbReference type="EMBL" id="MFUA01000013">
    <property type="protein sequence ID" value="OGI77194.1"/>
    <property type="molecule type" value="Genomic_DNA"/>
</dbReference>
<evidence type="ECO:0000313" key="1">
    <source>
        <dbReference type="EMBL" id="OGI77194.1"/>
    </source>
</evidence>
<dbReference type="Gene3D" id="3.30.2310.20">
    <property type="entry name" value="RelE-like"/>
    <property type="match status" value="1"/>
</dbReference>
<evidence type="ECO:0008006" key="3">
    <source>
        <dbReference type="Google" id="ProtNLM"/>
    </source>
</evidence>
<dbReference type="AlphaFoldDB" id="A0A1F6W5S9"/>
<dbReference type="SUPFAM" id="SSF143011">
    <property type="entry name" value="RelE-like"/>
    <property type="match status" value="1"/>
</dbReference>